<feature type="region of interest" description="Disordered" evidence="1">
    <location>
        <begin position="1"/>
        <end position="64"/>
    </location>
</feature>
<sequence>MARGWTREGGGGGGGGGVNVGGEEEVEEDDWARSRQNQNNGPKHAKAARHHQPDSSKKISPRRKPCFRDAAAMQGSCSLFCPNISECTMRLRIARHVVVELSRPDAGS</sequence>
<proteinExistence type="predicted"/>
<organism evidence="2 3">
    <name type="scientific">Drechslerella dactyloides</name>
    <name type="common">Nematode-trapping fungus</name>
    <name type="synonym">Arthrobotrys dactyloides</name>
    <dbReference type="NCBI Taxonomy" id="74499"/>
    <lineage>
        <taxon>Eukaryota</taxon>
        <taxon>Fungi</taxon>
        <taxon>Dikarya</taxon>
        <taxon>Ascomycota</taxon>
        <taxon>Pezizomycotina</taxon>
        <taxon>Orbiliomycetes</taxon>
        <taxon>Orbiliales</taxon>
        <taxon>Orbiliaceae</taxon>
        <taxon>Drechslerella</taxon>
    </lineage>
</organism>
<accession>A0AAD6J1Y3</accession>
<evidence type="ECO:0000313" key="3">
    <source>
        <dbReference type="Proteomes" id="UP001221413"/>
    </source>
</evidence>
<protein>
    <submittedName>
        <fullName evidence="2">Uncharacterized protein</fullName>
    </submittedName>
</protein>
<dbReference type="AlphaFoldDB" id="A0AAD6J1Y3"/>
<evidence type="ECO:0000256" key="1">
    <source>
        <dbReference type="SAM" id="MobiDB-lite"/>
    </source>
</evidence>
<comment type="caution">
    <text evidence="2">The sequence shown here is derived from an EMBL/GenBank/DDBJ whole genome shotgun (WGS) entry which is preliminary data.</text>
</comment>
<dbReference type="EMBL" id="JAQGDS010000005">
    <property type="protein sequence ID" value="KAJ6260626.1"/>
    <property type="molecule type" value="Genomic_DNA"/>
</dbReference>
<feature type="compositionally biased region" description="Gly residues" evidence="1">
    <location>
        <begin position="7"/>
        <end position="20"/>
    </location>
</feature>
<reference evidence="2" key="1">
    <citation type="submission" date="2023-01" db="EMBL/GenBank/DDBJ databases">
        <title>The chitinases involved in constricting ring structure development in the nematode-trapping fungus Drechslerella dactyloides.</title>
        <authorList>
            <person name="Wang R."/>
            <person name="Zhang L."/>
            <person name="Tang P."/>
            <person name="Li S."/>
            <person name="Liang L."/>
        </authorList>
    </citation>
    <scope>NUCLEOTIDE SEQUENCE</scope>
    <source>
        <strain evidence="2">YMF1.00031</strain>
    </source>
</reference>
<evidence type="ECO:0000313" key="2">
    <source>
        <dbReference type="EMBL" id="KAJ6260626.1"/>
    </source>
</evidence>
<dbReference type="Proteomes" id="UP001221413">
    <property type="component" value="Unassembled WGS sequence"/>
</dbReference>
<name>A0AAD6J1Y3_DREDA</name>
<keyword evidence="3" id="KW-1185">Reference proteome</keyword>
<gene>
    <name evidence="2" type="ORF">Dda_4852</name>
</gene>